<reference evidence="2 3" key="1">
    <citation type="submission" date="2016-04" db="EMBL/GenBank/DDBJ databases">
        <title>Acidithiobacillus ferrooxidans genome sequencing and assembly.</title>
        <authorList>
            <person name="Zhou Z."/>
        </authorList>
    </citation>
    <scope>NUCLEOTIDE SEQUENCE [LARGE SCALE GENOMIC DNA]</scope>
    <source>
        <strain evidence="2 3">BY0502</strain>
    </source>
</reference>
<evidence type="ECO:0000313" key="2">
    <source>
        <dbReference type="EMBL" id="OAP93266.1"/>
    </source>
</evidence>
<accession>A0A179BNE2</accession>
<feature type="transmembrane region" description="Helical" evidence="1">
    <location>
        <begin position="32"/>
        <end position="54"/>
    </location>
</feature>
<keyword evidence="3" id="KW-1185">Reference proteome</keyword>
<dbReference type="AlphaFoldDB" id="A0A179BNE2"/>
<dbReference type="Proteomes" id="UP000078302">
    <property type="component" value="Unassembled WGS sequence"/>
</dbReference>
<organism evidence="2 3">
    <name type="scientific">Acidithiobacillus ferrooxidans</name>
    <name type="common">Thiobacillus ferrooxidans</name>
    <dbReference type="NCBI Taxonomy" id="920"/>
    <lineage>
        <taxon>Bacteria</taxon>
        <taxon>Pseudomonadati</taxon>
        <taxon>Pseudomonadota</taxon>
        <taxon>Acidithiobacillia</taxon>
        <taxon>Acidithiobacillales</taxon>
        <taxon>Acidithiobacillaceae</taxon>
        <taxon>Acidithiobacillus</taxon>
    </lineage>
</organism>
<keyword evidence="1" id="KW-1133">Transmembrane helix</keyword>
<dbReference type="EMBL" id="LVXZ01000013">
    <property type="protein sequence ID" value="OAP93266.1"/>
    <property type="molecule type" value="Genomic_DNA"/>
</dbReference>
<proteinExistence type="predicted"/>
<keyword evidence="1" id="KW-0812">Transmembrane</keyword>
<dbReference type="RefSeq" id="WP_064217955.1">
    <property type="nucleotide sequence ID" value="NZ_LVXZ01000013.1"/>
</dbReference>
<name>A0A179BNE2_ACIFR</name>
<feature type="transmembrane region" description="Helical" evidence="1">
    <location>
        <begin position="60"/>
        <end position="77"/>
    </location>
</feature>
<sequence length="150" mass="16832">MRKTLIKLSLATPPTKGELAEIRARFTRSGQLAAIAEYGLLMLMCVITVAIITHSQGRNTLTGILGVALLAVPYAIAEQFARNFKHSAQRGAENLDYVEVSQNDLSRFMQRNDLARHYIQSVRDSGRQLTLMELKMLRFLACDQKGERHA</sequence>
<evidence type="ECO:0000313" key="3">
    <source>
        <dbReference type="Proteomes" id="UP000078302"/>
    </source>
</evidence>
<keyword evidence="1" id="KW-0472">Membrane</keyword>
<protein>
    <submittedName>
        <fullName evidence="2">Uncharacterized protein</fullName>
    </submittedName>
</protein>
<comment type="caution">
    <text evidence="2">The sequence shown here is derived from an EMBL/GenBank/DDBJ whole genome shotgun (WGS) entry which is preliminary data.</text>
</comment>
<evidence type="ECO:0000256" key="1">
    <source>
        <dbReference type="SAM" id="Phobius"/>
    </source>
</evidence>
<gene>
    <name evidence="2" type="ORF">A4H96_01525</name>
</gene>